<dbReference type="OrthoDB" id="6509636at2759"/>
<dbReference type="Gene3D" id="3.30.300.30">
    <property type="match status" value="1"/>
</dbReference>
<dbReference type="Pfam" id="PF13193">
    <property type="entry name" value="AMP-binding_C"/>
    <property type="match status" value="1"/>
</dbReference>
<dbReference type="FunFam" id="3.30.300.30:FF:000007">
    <property type="entry name" value="4-coumarate--CoA ligase 2"/>
    <property type="match status" value="1"/>
</dbReference>
<keyword evidence="2" id="KW-0472">Membrane</keyword>
<dbReference type="PANTHER" id="PTHR24096:SF424">
    <property type="entry name" value="ACETYL-COA SYNTHETASE-LIKE PROTEIN-RELATED"/>
    <property type="match status" value="1"/>
</dbReference>
<dbReference type="SUPFAM" id="SSF56801">
    <property type="entry name" value="Acetyl-CoA synthetase-like"/>
    <property type="match status" value="1"/>
</dbReference>
<dbReference type="GeneID" id="27318432"/>
<dbReference type="VEuPathDB" id="FungiDB:PV10_00587"/>
<comment type="similarity">
    <text evidence="1">Belongs to the ATP-dependent AMP-binding enzyme family.</text>
</comment>
<sequence>MPQKSRWSVDIPITSIPSLILGNPHDTLPDTPAYFDTDRPETLHLTWREYALWCKRIAAGLRAAGLRPNDRVLVYSGNNIFFPVVFMAVVMAGGIITTANPAFVPRELAYQLTDSQPRFLLIAEASINSAVEAARLANYDSRKIFIFDDAPLEGHGKDAGGIRHWGQLIASVDNGKDFRWKEISTIEEARQTVALLYSSGTTGVPKGVELTHYGLVANCVQLNHLYTLNPVQHPHRLLAMLPMYHGLGLLTFATMSPYRRIPTYIMKKFSLVPLFKNIEQFKITELMLVPPILIAMAKNPEAKQGKYDLSSVRKVGVGAAPLSREMCEELEKLWPNGQVNVKQGWGMTELPISSLNWDEKEISKTQAVGEPVANCEVKIMNDEGTSEMPLGQSGELWCKTPTMMKGYWGKPEETAKVVTSDGWFKTGDIAFADGNGKYVIIDRKKELIKVKGNQVAPAELEGVLLEHPQVQDAAVIGIKHGEDEQPMAYIVRKPGCSVSAQEVLKHMAERTARIKHITGGIVFCNMIPKNPSGKILRRLLREQADADSKRAESQASSNSARL</sequence>
<proteinExistence type="inferred from homology"/>
<dbReference type="InterPro" id="IPR045851">
    <property type="entry name" value="AMP-bd_C_sf"/>
</dbReference>
<dbReference type="InterPro" id="IPR020845">
    <property type="entry name" value="AMP-binding_CS"/>
</dbReference>
<dbReference type="Proteomes" id="UP000054302">
    <property type="component" value="Unassembled WGS sequence"/>
</dbReference>
<keyword evidence="2" id="KW-1133">Transmembrane helix</keyword>
<evidence type="ECO:0000259" key="4">
    <source>
        <dbReference type="Pfam" id="PF13193"/>
    </source>
</evidence>
<keyword evidence="6" id="KW-1185">Reference proteome</keyword>
<dbReference type="HOGENOM" id="CLU_000022_59_2_1"/>
<evidence type="ECO:0000259" key="3">
    <source>
        <dbReference type="Pfam" id="PF00501"/>
    </source>
</evidence>
<dbReference type="InterPro" id="IPR025110">
    <property type="entry name" value="AMP-bd_C"/>
</dbReference>
<keyword evidence="2" id="KW-0812">Transmembrane</keyword>
<protein>
    <recommendedName>
        <fullName evidence="7">4-coumarate-CoA ligase</fullName>
    </recommendedName>
</protein>
<dbReference type="EMBL" id="KN847520">
    <property type="protein sequence ID" value="KIV96766.1"/>
    <property type="molecule type" value="Genomic_DNA"/>
</dbReference>
<dbReference type="OMA" id="GVPRSHN"/>
<dbReference type="GO" id="GO:0016405">
    <property type="term" value="F:CoA-ligase activity"/>
    <property type="evidence" value="ECO:0007669"/>
    <property type="project" value="TreeGrafter"/>
</dbReference>
<evidence type="ECO:0008006" key="7">
    <source>
        <dbReference type="Google" id="ProtNLM"/>
    </source>
</evidence>
<reference evidence="5 6" key="1">
    <citation type="submission" date="2015-01" db="EMBL/GenBank/DDBJ databases">
        <title>The Genome Sequence of Exophiala mesophila CBS40295.</title>
        <authorList>
            <consortium name="The Broad Institute Genomics Platform"/>
            <person name="Cuomo C."/>
            <person name="de Hoog S."/>
            <person name="Gorbushina A."/>
            <person name="Stielow B."/>
            <person name="Teixiera M."/>
            <person name="Abouelleil A."/>
            <person name="Chapman S.B."/>
            <person name="Priest M."/>
            <person name="Young S.K."/>
            <person name="Wortman J."/>
            <person name="Nusbaum C."/>
            <person name="Birren B."/>
        </authorList>
    </citation>
    <scope>NUCLEOTIDE SEQUENCE [LARGE SCALE GENOMIC DNA]</scope>
    <source>
        <strain evidence="5 6">CBS 40295</strain>
    </source>
</reference>
<organism evidence="5 6">
    <name type="scientific">Exophiala mesophila</name>
    <name type="common">Black yeast-like fungus</name>
    <dbReference type="NCBI Taxonomy" id="212818"/>
    <lineage>
        <taxon>Eukaryota</taxon>
        <taxon>Fungi</taxon>
        <taxon>Dikarya</taxon>
        <taxon>Ascomycota</taxon>
        <taxon>Pezizomycotina</taxon>
        <taxon>Eurotiomycetes</taxon>
        <taxon>Chaetothyriomycetidae</taxon>
        <taxon>Chaetothyriales</taxon>
        <taxon>Herpotrichiellaceae</taxon>
        <taxon>Exophiala</taxon>
    </lineage>
</organism>
<dbReference type="AlphaFoldDB" id="A0A0D1Y7N0"/>
<dbReference type="CDD" id="cd05911">
    <property type="entry name" value="Firefly_Luc_like"/>
    <property type="match status" value="1"/>
</dbReference>
<dbReference type="PANTHER" id="PTHR24096">
    <property type="entry name" value="LONG-CHAIN-FATTY-ACID--COA LIGASE"/>
    <property type="match status" value="1"/>
</dbReference>
<gene>
    <name evidence="5" type="ORF">PV10_00587</name>
</gene>
<feature type="transmembrane region" description="Helical" evidence="2">
    <location>
        <begin position="72"/>
        <end position="96"/>
    </location>
</feature>
<dbReference type="STRING" id="212818.A0A0D1Y7N0"/>
<dbReference type="Gene3D" id="3.40.50.980">
    <property type="match status" value="2"/>
</dbReference>
<dbReference type="Gene3D" id="2.30.38.10">
    <property type="entry name" value="Luciferase, Domain 3"/>
    <property type="match status" value="1"/>
</dbReference>
<feature type="domain" description="AMP-dependent synthetase/ligase" evidence="3">
    <location>
        <begin position="29"/>
        <end position="408"/>
    </location>
</feature>
<name>A0A0D1Y7N0_EXOME</name>
<evidence type="ECO:0000256" key="1">
    <source>
        <dbReference type="ARBA" id="ARBA00006432"/>
    </source>
</evidence>
<dbReference type="PROSITE" id="PS00455">
    <property type="entry name" value="AMP_BINDING"/>
    <property type="match status" value="1"/>
</dbReference>
<evidence type="ECO:0000256" key="2">
    <source>
        <dbReference type="SAM" id="Phobius"/>
    </source>
</evidence>
<dbReference type="Pfam" id="PF00501">
    <property type="entry name" value="AMP-binding"/>
    <property type="match status" value="1"/>
</dbReference>
<dbReference type="RefSeq" id="XP_016228340.1">
    <property type="nucleotide sequence ID" value="XM_016364691.1"/>
</dbReference>
<evidence type="ECO:0000313" key="5">
    <source>
        <dbReference type="EMBL" id="KIV96766.1"/>
    </source>
</evidence>
<dbReference type="InterPro" id="IPR000873">
    <property type="entry name" value="AMP-dep_synth/lig_dom"/>
</dbReference>
<evidence type="ECO:0000313" key="6">
    <source>
        <dbReference type="Proteomes" id="UP000054302"/>
    </source>
</evidence>
<accession>A0A0D1Y7N0</accession>
<feature type="domain" description="AMP-binding enzyme C-terminal" evidence="4">
    <location>
        <begin position="459"/>
        <end position="534"/>
    </location>
</feature>